<evidence type="ECO:0000256" key="12">
    <source>
        <dbReference type="SAM" id="MobiDB-lite"/>
    </source>
</evidence>
<keyword evidence="4" id="KW-0812">Transmembrane</keyword>
<dbReference type="Pfam" id="PF08263">
    <property type="entry name" value="LRRNT_2"/>
    <property type="match status" value="1"/>
</dbReference>
<evidence type="ECO:0000313" key="16">
    <source>
        <dbReference type="EMBL" id="KAK9054871.1"/>
    </source>
</evidence>
<dbReference type="InterPro" id="IPR017441">
    <property type="entry name" value="Protein_kinase_ATP_BS"/>
</dbReference>
<dbReference type="Gene3D" id="1.10.510.10">
    <property type="entry name" value="Transferase(Phosphotransferase) domain 1"/>
    <property type="match status" value="1"/>
</dbReference>
<organism evidence="16 17">
    <name type="scientific">Deinandra increscens subsp. villosa</name>
    <dbReference type="NCBI Taxonomy" id="3103831"/>
    <lineage>
        <taxon>Eukaryota</taxon>
        <taxon>Viridiplantae</taxon>
        <taxon>Streptophyta</taxon>
        <taxon>Embryophyta</taxon>
        <taxon>Tracheophyta</taxon>
        <taxon>Spermatophyta</taxon>
        <taxon>Magnoliopsida</taxon>
        <taxon>eudicotyledons</taxon>
        <taxon>Gunneridae</taxon>
        <taxon>Pentapetalae</taxon>
        <taxon>asterids</taxon>
        <taxon>campanulids</taxon>
        <taxon>Asterales</taxon>
        <taxon>Asteraceae</taxon>
        <taxon>Asteroideae</taxon>
        <taxon>Heliantheae alliance</taxon>
        <taxon>Madieae</taxon>
        <taxon>Madiinae</taxon>
        <taxon>Deinandra</taxon>
    </lineage>
</organism>
<dbReference type="InterPro" id="IPR013766">
    <property type="entry name" value="Thioredoxin_domain"/>
</dbReference>
<dbReference type="Gene3D" id="3.80.10.10">
    <property type="entry name" value="Ribonuclease Inhibitor"/>
    <property type="match status" value="2"/>
</dbReference>
<evidence type="ECO:0000259" key="15">
    <source>
        <dbReference type="PROSITE" id="PS51352"/>
    </source>
</evidence>
<evidence type="ECO:0000256" key="4">
    <source>
        <dbReference type="ARBA" id="ARBA00022692"/>
    </source>
</evidence>
<dbReference type="PROSITE" id="PS50011">
    <property type="entry name" value="PROTEIN_KINASE_DOM"/>
    <property type="match status" value="1"/>
</dbReference>
<evidence type="ECO:0000256" key="11">
    <source>
        <dbReference type="PROSITE-ProRule" id="PRU10141"/>
    </source>
</evidence>
<dbReference type="Gene3D" id="3.40.30.10">
    <property type="entry name" value="Glutaredoxin"/>
    <property type="match status" value="1"/>
</dbReference>
<evidence type="ECO:0000256" key="7">
    <source>
        <dbReference type="ARBA" id="ARBA00022741"/>
    </source>
</evidence>
<accession>A0AAP0GMN4</accession>
<dbReference type="AlphaFoldDB" id="A0AAP0GMN4"/>
<evidence type="ECO:0000256" key="8">
    <source>
        <dbReference type="ARBA" id="ARBA00022840"/>
    </source>
</evidence>
<keyword evidence="5 13" id="KW-0732">Signal</keyword>
<gene>
    <name evidence="16" type="ORF">SSX86_025950</name>
</gene>
<feature type="chain" id="PRO_5042975668" evidence="13">
    <location>
        <begin position="19"/>
        <end position="820"/>
    </location>
</feature>
<feature type="compositionally biased region" description="Pro residues" evidence="12">
    <location>
        <begin position="203"/>
        <end position="229"/>
    </location>
</feature>
<feature type="binding site" evidence="11">
    <location>
        <position position="382"/>
    </location>
    <ligand>
        <name>ATP</name>
        <dbReference type="ChEBI" id="CHEBI:30616"/>
    </ligand>
</feature>
<dbReference type="InterPro" id="IPR050994">
    <property type="entry name" value="At_inactive_RLKs"/>
</dbReference>
<dbReference type="Proteomes" id="UP001408789">
    <property type="component" value="Unassembled WGS sequence"/>
</dbReference>
<dbReference type="GO" id="GO:0005524">
    <property type="term" value="F:ATP binding"/>
    <property type="evidence" value="ECO:0007669"/>
    <property type="project" value="UniProtKB-UniRule"/>
</dbReference>
<dbReference type="SUPFAM" id="SSF52833">
    <property type="entry name" value="Thioredoxin-like"/>
    <property type="match status" value="1"/>
</dbReference>
<evidence type="ECO:0000256" key="6">
    <source>
        <dbReference type="ARBA" id="ARBA00022737"/>
    </source>
</evidence>
<dbReference type="Pfam" id="PF00560">
    <property type="entry name" value="LRR_1"/>
    <property type="match status" value="3"/>
</dbReference>
<dbReference type="InterPro" id="IPR036249">
    <property type="entry name" value="Thioredoxin-like_sf"/>
</dbReference>
<dbReference type="InterPro" id="IPR032675">
    <property type="entry name" value="LRR_dom_sf"/>
</dbReference>
<dbReference type="SUPFAM" id="SSF56112">
    <property type="entry name" value="Protein kinase-like (PK-like)"/>
    <property type="match status" value="1"/>
</dbReference>
<dbReference type="FunFam" id="3.80.10.10:FF:000234">
    <property type="entry name" value="Probable inactive receptor kinase RLK902"/>
    <property type="match status" value="1"/>
</dbReference>
<dbReference type="InterPro" id="IPR000719">
    <property type="entry name" value="Prot_kinase_dom"/>
</dbReference>
<dbReference type="Pfam" id="PF00069">
    <property type="entry name" value="Pkinase"/>
    <property type="match status" value="1"/>
</dbReference>
<proteinExistence type="predicted"/>
<keyword evidence="17" id="KW-1185">Reference proteome</keyword>
<comment type="subcellular location">
    <subcellularLocation>
        <location evidence="1">Membrane</location>
    </subcellularLocation>
</comment>
<dbReference type="PANTHER" id="PTHR48010">
    <property type="entry name" value="OS05G0588300 PROTEIN"/>
    <property type="match status" value="1"/>
</dbReference>
<dbReference type="PANTHER" id="PTHR48010:SF64">
    <property type="entry name" value="PROTEIN KINASE DOMAIN-CONTAINING PROTEIN"/>
    <property type="match status" value="1"/>
</dbReference>
<protein>
    <submittedName>
        <fullName evidence="16">Uncharacterized protein</fullName>
    </submittedName>
</protein>
<feature type="signal peptide" evidence="13">
    <location>
        <begin position="1"/>
        <end position="18"/>
    </location>
</feature>
<keyword evidence="10" id="KW-0472">Membrane</keyword>
<dbReference type="PROSITE" id="PS51352">
    <property type="entry name" value="THIOREDOXIN_2"/>
    <property type="match status" value="1"/>
</dbReference>
<sequence length="820" mass="89034">MNLYLLFLLVLIFPPSIADLNSDKTALLNFAASVPQGRKLNWRTRTSVCTSWAGVSCSGKRVTAVRLPGIGLYGPIPPNTLGNLDALTILSLRSNFLNGSLPTDVLSLPSLSNLYLNRNQFSGDIPASFSSQLVTLDLSFNSLTGNIPLSIQNLTNLNYLNVSNNQLNGSIPESLKKFPASSFLGNSGLCGSPLTQCLSSSPSPSPSPSTSPSLSPSPSPSLLPPPSLSPLPSGNVNLPPPRMLVPPGQRLPSQQKDSKKLSKGAVAGISVASSSLLLFLLLGLLIFCAKKKEGETSGSKGKTLGIGITETPKEDFSSGLQESGKNKLVFFGGSSYKFDLEDLLRASAEVLGKGGYGTTYKAVLGEGAMVVVKRLKEVVVGKRGFEQQMEIIGSVARHPNLVPLLAYYYSKDEKLLIYDCAASRSLSSLLHGNRGSGTLDWETRLRVALGTAKGIAHIHSGKVSHGNIKSSNVLLDHYDNHGRVTDFGLAPIMGTPTLPTRTSGYHAPEVIESKKPTQKSDVYSIGVLLLELLTGKAPVQSATTAAAAVSQDELADLPKWVQSVVREEWTAEVFDVELIKYQNVEEEMVQMLQIAMTCVGKSPETRPKMDQVYWGARDANINGELRYAKICCRELHLYSPVKISTSTTLATYFKFNQPKFSAEYSAPVVARVLNIRMGMCLSKNHDDEDESNHHAEFAGGNVTLVTTKDAWDQKLLEAKKDHKIVIANFSASWCGPCRMIAPYYIELSLEYPTLMFLSVDVDELSEFSTQWDIKATPTFFFLRDGEQIDRLVGANKPELLKKIRGIVESESPVPPSHHVV</sequence>
<dbReference type="InterPro" id="IPR011009">
    <property type="entry name" value="Kinase-like_dom_sf"/>
</dbReference>
<comment type="caution">
    <text evidence="16">The sequence shown here is derived from an EMBL/GenBank/DDBJ whole genome shotgun (WGS) entry which is preliminary data.</text>
</comment>
<dbReference type="Gene3D" id="3.30.200.20">
    <property type="entry name" value="Phosphorylase Kinase, domain 1"/>
    <property type="match status" value="1"/>
</dbReference>
<dbReference type="GO" id="GO:0016020">
    <property type="term" value="C:membrane"/>
    <property type="evidence" value="ECO:0007669"/>
    <property type="project" value="UniProtKB-SubCell"/>
</dbReference>
<feature type="region of interest" description="Disordered" evidence="12">
    <location>
        <begin position="195"/>
        <end position="259"/>
    </location>
</feature>
<dbReference type="PROSITE" id="PS00107">
    <property type="entry name" value="PROTEIN_KINASE_ATP"/>
    <property type="match status" value="1"/>
</dbReference>
<evidence type="ECO:0000256" key="9">
    <source>
        <dbReference type="ARBA" id="ARBA00022989"/>
    </source>
</evidence>
<dbReference type="CDD" id="cd02947">
    <property type="entry name" value="TRX_family"/>
    <property type="match status" value="1"/>
</dbReference>
<dbReference type="SUPFAM" id="SSF52058">
    <property type="entry name" value="L domain-like"/>
    <property type="match status" value="1"/>
</dbReference>
<dbReference type="InterPro" id="IPR017937">
    <property type="entry name" value="Thioredoxin_CS"/>
</dbReference>
<dbReference type="InterPro" id="IPR001611">
    <property type="entry name" value="Leu-rich_rpt"/>
</dbReference>
<dbReference type="FunFam" id="1.10.510.10:FF:000095">
    <property type="entry name" value="protein STRUBBELIG-RECEPTOR FAMILY 8"/>
    <property type="match status" value="1"/>
</dbReference>
<dbReference type="PROSITE" id="PS00194">
    <property type="entry name" value="THIOREDOXIN_1"/>
    <property type="match status" value="1"/>
</dbReference>
<dbReference type="Pfam" id="PF00085">
    <property type="entry name" value="Thioredoxin"/>
    <property type="match status" value="1"/>
</dbReference>
<keyword evidence="9" id="KW-1133">Transmembrane helix</keyword>
<evidence type="ECO:0000259" key="14">
    <source>
        <dbReference type="PROSITE" id="PS50011"/>
    </source>
</evidence>
<reference evidence="16 17" key="1">
    <citation type="submission" date="2024-04" db="EMBL/GenBank/DDBJ databases">
        <title>The reference genome of an endangered Asteraceae, Deinandra increscens subsp. villosa, native to the Central Coast of California.</title>
        <authorList>
            <person name="Guilliams M."/>
            <person name="Hasenstab-Lehman K."/>
            <person name="Meyer R."/>
            <person name="Mcevoy S."/>
        </authorList>
    </citation>
    <scope>NUCLEOTIDE SEQUENCE [LARGE SCALE GENOMIC DNA]</scope>
    <source>
        <tissue evidence="16">Leaf</tissue>
    </source>
</reference>
<feature type="domain" description="Protein kinase" evidence="14">
    <location>
        <begin position="345"/>
        <end position="621"/>
    </location>
</feature>
<evidence type="ECO:0000256" key="3">
    <source>
        <dbReference type="ARBA" id="ARBA00022614"/>
    </source>
</evidence>
<name>A0AAP0GMN4_9ASTR</name>
<dbReference type="InterPro" id="IPR013210">
    <property type="entry name" value="LRR_N_plant-typ"/>
</dbReference>
<keyword evidence="6" id="KW-0677">Repeat</keyword>
<keyword evidence="2" id="KW-0597">Phosphoprotein</keyword>
<evidence type="ECO:0000256" key="10">
    <source>
        <dbReference type="ARBA" id="ARBA00023136"/>
    </source>
</evidence>
<evidence type="ECO:0000256" key="1">
    <source>
        <dbReference type="ARBA" id="ARBA00004370"/>
    </source>
</evidence>
<evidence type="ECO:0000256" key="2">
    <source>
        <dbReference type="ARBA" id="ARBA00022553"/>
    </source>
</evidence>
<evidence type="ECO:0000256" key="13">
    <source>
        <dbReference type="SAM" id="SignalP"/>
    </source>
</evidence>
<keyword evidence="3" id="KW-0433">Leucine-rich repeat</keyword>
<dbReference type="FunFam" id="3.30.200.20:FF:000307">
    <property type="entry name" value="pollen receptor-like kinase 1"/>
    <property type="match status" value="1"/>
</dbReference>
<keyword evidence="8 11" id="KW-0067">ATP-binding</keyword>
<dbReference type="GO" id="GO:0004672">
    <property type="term" value="F:protein kinase activity"/>
    <property type="evidence" value="ECO:0007669"/>
    <property type="project" value="InterPro"/>
</dbReference>
<keyword evidence="7 11" id="KW-0547">Nucleotide-binding</keyword>
<evidence type="ECO:0000256" key="5">
    <source>
        <dbReference type="ARBA" id="ARBA00022729"/>
    </source>
</evidence>
<dbReference type="EMBL" id="JBCNJP010000025">
    <property type="protein sequence ID" value="KAK9054871.1"/>
    <property type="molecule type" value="Genomic_DNA"/>
</dbReference>
<evidence type="ECO:0000313" key="17">
    <source>
        <dbReference type="Proteomes" id="UP001408789"/>
    </source>
</evidence>
<feature type="domain" description="Thioredoxin" evidence="15">
    <location>
        <begin position="696"/>
        <end position="808"/>
    </location>
</feature>